<dbReference type="AlphaFoldDB" id="A0A3A9K207"/>
<proteinExistence type="predicted"/>
<keyword evidence="2" id="KW-1185">Reference proteome</keyword>
<dbReference type="OrthoDB" id="2781328at2"/>
<dbReference type="EMBL" id="PDOE01000027">
    <property type="protein sequence ID" value="RKL64950.1"/>
    <property type="molecule type" value="Genomic_DNA"/>
</dbReference>
<reference evidence="1 2" key="1">
    <citation type="submission" date="2017-10" db="EMBL/GenBank/DDBJ databases">
        <title>Bacillus sp. nov., a halophilic bacterium isolated from a Keqin Lake.</title>
        <authorList>
            <person name="Wang H."/>
        </authorList>
    </citation>
    <scope>NUCLEOTIDE SEQUENCE [LARGE SCALE GENOMIC DNA]</scope>
    <source>
        <strain evidence="1 2">KCTC 13187</strain>
    </source>
</reference>
<evidence type="ECO:0000313" key="2">
    <source>
        <dbReference type="Proteomes" id="UP000281498"/>
    </source>
</evidence>
<dbReference type="Proteomes" id="UP000281498">
    <property type="component" value="Unassembled WGS sequence"/>
</dbReference>
<evidence type="ECO:0000313" key="1">
    <source>
        <dbReference type="EMBL" id="RKL64950.1"/>
    </source>
</evidence>
<name>A0A3A9K207_9BACI</name>
<gene>
    <name evidence="1" type="ORF">CR203_23365</name>
</gene>
<comment type="caution">
    <text evidence="1">The sequence shown here is derived from an EMBL/GenBank/DDBJ whole genome shotgun (WGS) entry which is preliminary data.</text>
</comment>
<protein>
    <submittedName>
        <fullName evidence="1">Uncharacterized protein</fullName>
    </submittedName>
</protein>
<sequence length="219" mass="25524">MIEGKHYELKFSEETIFTNYLRSISKSFCPFLGPSENKNLLYATQYSLSGSDIKELQSQMFYYGVIHTEKLRKMRRSIPNKGDSLLVCENVIFKLPEELQCIDGKELFSWPHWTLKTLYTDVGVMFGKFWVGEKDTSRDNIPITEPPSNFFSIRSAIKTSDPYFFKKAPQLLPTLINSFDDVRDIHTHLLPGNCSIDDFQSMNEHNYYDVALEWAKKFI</sequence>
<organism evidence="1 2">
    <name type="scientific">Salipaludibacillus neizhouensis</name>
    <dbReference type="NCBI Taxonomy" id="885475"/>
    <lineage>
        <taxon>Bacteria</taxon>
        <taxon>Bacillati</taxon>
        <taxon>Bacillota</taxon>
        <taxon>Bacilli</taxon>
        <taxon>Bacillales</taxon>
        <taxon>Bacillaceae</taxon>
    </lineage>
</organism>
<dbReference type="RefSeq" id="WP_110939015.1">
    <property type="nucleotide sequence ID" value="NZ_KZ614148.1"/>
</dbReference>
<accession>A0A3A9K207</accession>